<feature type="transmembrane region" description="Helical" evidence="8">
    <location>
        <begin position="654"/>
        <end position="674"/>
    </location>
</feature>
<dbReference type="InterPro" id="IPR025692">
    <property type="entry name" value="MscS_IM_dom1"/>
</dbReference>
<feature type="transmembrane region" description="Helical" evidence="8">
    <location>
        <begin position="931"/>
        <end position="959"/>
    </location>
</feature>
<dbReference type="InterPro" id="IPR010920">
    <property type="entry name" value="LSM_dom_sf"/>
</dbReference>
<dbReference type="InterPro" id="IPR023408">
    <property type="entry name" value="MscS_beta-dom_sf"/>
</dbReference>
<dbReference type="InterPro" id="IPR049278">
    <property type="entry name" value="MS_channel_C"/>
</dbReference>
<keyword evidence="5 8" id="KW-1133">Transmembrane helix</keyword>
<comment type="caution">
    <text evidence="14">The sequence shown here is derived from an EMBL/GenBank/DDBJ whole genome shotgun (WGS) entry which is preliminary data.</text>
</comment>
<dbReference type="Pfam" id="PF12795">
    <property type="entry name" value="MscS_porin"/>
    <property type="match status" value="1"/>
</dbReference>
<proteinExistence type="inferred from homology"/>
<keyword evidence="3" id="KW-1003">Cell membrane</keyword>
<feature type="transmembrane region" description="Helical" evidence="8">
    <location>
        <begin position="576"/>
        <end position="597"/>
    </location>
</feature>
<feature type="domain" description="Mechanosensitive ion channel MscS porin" evidence="11">
    <location>
        <begin position="64"/>
        <end position="279"/>
    </location>
</feature>
<reference evidence="14 15" key="1">
    <citation type="submission" date="2024-09" db="EMBL/GenBank/DDBJ databases">
        <authorList>
            <person name="Sun Q."/>
            <person name="Mori K."/>
        </authorList>
    </citation>
    <scope>NUCLEOTIDE SEQUENCE [LARGE SCALE GENOMIC DNA]</scope>
    <source>
        <strain evidence="14 15">CCM 8545</strain>
    </source>
</reference>
<dbReference type="InterPro" id="IPR011014">
    <property type="entry name" value="MscS_channel_TM-2"/>
</dbReference>
<keyword evidence="7" id="KW-0175">Coiled coil</keyword>
<feature type="transmembrane region" description="Helical" evidence="8">
    <location>
        <begin position="722"/>
        <end position="743"/>
    </location>
</feature>
<evidence type="ECO:0000259" key="10">
    <source>
        <dbReference type="Pfam" id="PF12794"/>
    </source>
</evidence>
<evidence type="ECO:0000256" key="4">
    <source>
        <dbReference type="ARBA" id="ARBA00022692"/>
    </source>
</evidence>
<dbReference type="Pfam" id="PF21082">
    <property type="entry name" value="MS_channel_3rd"/>
    <property type="match status" value="1"/>
</dbReference>
<dbReference type="PANTHER" id="PTHR30347">
    <property type="entry name" value="POTASSIUM CHANNEL RELATED"/>
    <property type="match status" value="1"/>
</dbReference>
<sequence>MKEFDKGLLNFHYKKNLLKWGCTFLLILCFSVQIFANALTSGISRPDFTIDSLTKKIQNADTLYSSEVREAILQKLNKTLDFLIKAEQSIEQTNKFQSIMDNFLIYEKEIKDKSDEFRNNPPERLQATTPSEYEIAIQRIGNYIEELNNQIQKENEEMRDSNNFHTAELVQSKRLRIDEIDKTLATDEATRQDEYAKNMLIAEKFALVVSIRENELRQISSSNRQELARLRLELTFLRLEYAEDQQQSLRNELANLRNQEASLAVSATEELQNIESNLPENIQRIFQDNRQIPAEIKRITSRTQEVVELQRQRQREIQQVQNTLDSIREQSQWISVSPALGKSLRLQVSNLPISPNKRRHDEEMAALSIGRISNQETLNQVNASRDLLIREYENQLDDKVKNLVTDQFTTRRDLLRTLITSHDELIKELTSLIILESQLSQTLIETQEVTNRYLFWVADVDPISLSFPFSLAADLFSFIQQDYLKIIKDGFYATIAQTINLTFFLVALIFMSVILLMRRRYFTFLEETSKKVGKVTQDGFLLTIKVFVFSIVFSSPIPLIIQFLSNLLQVSTQPDIIFALGLGLMYGAPMLWVFMVLKTFSHPNGLFISHFRWPSAVVRKSLSIYKYLFLVVIPLVVISSLFNNYADRKFADSLGRTFFIVLCLFVTWITFRLKRGGVNFYVNKEAGNQRIINKLLWFIILVAPIVAAVASGYGYLATSIALLLRLETSILCIFGLRLIYSFIHRWMLIQKRKIEFERAKQRRAERLLERAKMEALDESSASNTSNNEGNLEIEIAPIDLDSISAKSLSLVSSLLTMTGIVIVILLWSELHSAFDFLNNITLWQTNSTVNGEDVSQAITIGSILISLLIFFITAQLVRNLPALLELALLQHLVLTPGTGFTITTITKYLTMLIGGMIGFSWMGIEWSKLQWLVAALGVGLGFGLQEIFANFISGLILLFEKPMRIGDVVTLRELTGTVARIRTRATEIIDFDNKEIIVPNKAFITEQFINWSLTDAITRVVMVIPVPQEVDTDYATQLILKAANECYMVVQEPTPPEAFVFSMDNGIQQFNLRVHTDNIRFLFPMRHDIHQRILKLFREAGIKLAHPPLHVKTEAIHP</sequence>
<evidence type="ECO:0000259" key="9">
    <source>
        <dbReference type="Pfam" id="PF00924"/>
    </source>
</evidence>
<evidence type="ECO:0000259" key="13">
    <source>
        <dbReference type="Pfam" id="PF21088"/>
    </source>
</evidence>
<organism evidence="14 15">
    <name type="scientific">Thorsellia kenyensis</name>
    <dbReference type="NCBI Taxonomy" id="1549888"/>
    <lineage>
        <taxon>Bacteria</taxon>
        <taxon>Pseudomonadati</taxon>
        <taxon>Pseudomonadota</taxon>
        <taxon>Gammaproteobacteria</taxon>
        <taxon>Enterobacterales</taxon>
        <taxon>Thorselliaceae</taxon>
        <taxon>Thorsellia</taxon>
    </lineage>
</organism>
<dbReference type="PANTHER" id="PTHR30347:SF9">
    <property type="entry name" value="MINICONDUCTANCE MECHANOSENSITIVE CHANNEL MSCM"/>
    <property type="match status" value="1"/>
</dbReference>
<feature type="transmembrane region" description="Helical" evidence="8">
    <location>
        <begin position="539"/>
        <end position="564"/>
    </location>
</feature>
<dbReference type="Proteomes" id="UP001589758">
    <property type="component" value="Unassembled WGS sequence"/>
</dbReference>
<keyword evidence="6 8" id="KW-0472">Membrane</keyword>
<dbReference type="InterPro" id="IPR006686">
    <property type="entry name" value="MscS_channel_CS"/>
</dbReference>
<gene>
    <name evidence="14" type="primary">mscM</name>
    <name evidence="14" type="ORF">ACFFIT_09830</name>
</gene>
<accession>A0ABV6CBN1</accession>
<dbReference type="Gene3D" id="2.30.30.60">
    <property type="match status" value="1"/>
</dbReference>
<dbReference type="InterPro" id="IPR052702">
    <property type="entry name" value="MscS-like_channel"/>
</dbReference>
<evidence type="ECO:0000256" key="3">
    <source>
        <dbReference type="ARBA" id="ARBA00022475"/>
    </source>
</evidence>
<feature type="transmembrane region" description="Helical" evidence="8">
    <location>
        <begin position="501"/>
        <end position="518"/>
    </location>
</feature>
<evidence type="ECO:0000313" key="14">
    <source>
        <dbReference type="EMBL" id="MFC0180375.1"/>
    </source>
</evidence>
<dbReference type="Pfam" id="PF21088">
    <property type="entry name" value="MS_channel_1st"/>
    <property type="match status" value="1"/>
</dbReference>
<feature type="domain" description="Mechanosensitive ion channel MscS C-terminal" evidence="12">
    <location>
        <begin position="1020"/>
        <end position="1103"/>
    </location>
</feature>
<evidence type="ECO:0000256" key="1">
    <source>
        <dbReference type="ARBA" id="ARBA00004651"/>
    </source>
</evidence>
<evidence type="ECO:0000256" key="5">
    <source>
        <dbReference type="ARBA" id="ARBA00022989"/>
    </source>
</evidence>
<feature type="transmembrane region" description="Helical" evidence="8">
    <location>
        <begin position="20"/>
        <end position="39"/>
    </location>
</feature>
<evidence type="ECO:0000256" key="6">
    <source>
        <dbReference type="ARBA" id="ARBA00023136"/>
    </source>
</evidence>
<feature type="coiled-coil region" evidence="7">
    <location>
        <begin position="227"/>
        <end position="262"/>
    </location>
</feature>
<feature type="domain" description="Mechanosensitive ion channel inner membrane" evidence="10">
    <location>
        <begin position="502"/>
        <end position="843"/>
    </location>
</feature>
<evidence type="ECO:0000256" key="8">
    <source>
        <dbReference type="SAM" id="Phobius"/>
    </source>
</evidence>
<dbReference type="PROSITE" id="PS01246">
    <property type="entry name" value="UPF0003"/>
    <property type="match status" value="1"/>
</dbReference>
<dbReference type="EMBL" id="JBHLXE010000100">
    <property type="protein sequence ID" value="MFC0180375.1"/>
    <property type="molecule type" value="Genomic_DNA"/>
</dbReference>
<feature type="transmembrane region" description="Helical" evidence="8">
    <location>
        <begin position="695"/>
        <end position="716"/>
    </location>
</feature>
<name>A0ABV6CBN1_9GAMM</name>
<feature type="transmembrane region" description="Helical" evidence="8">
    <location>
        <begin position="624"/>
        <end position="642"/>
    </location>
</feature>
<feature type="transmembrane region" description="Helical" evidence="8">
    <location>
        <begin position="857"/>
        <end position="877"/>
    </location>
</feature>
<comment type="similarity">
    <text evidence="2">Belongs to the MscS (TC 1.A.23) family.</text>
</comment>
<dbReference type="Gene3D" id="3.30.70.100">
    <property type="match status" value="1"/>
</dbReference>
<dbReference type="SUPFAM" id="SSF50182">
    <property type="entry name" value="Sm-like ribonucleoproteins"/>
    <property type="match status" value="1"/>
</dbReference>
<dbReference type="InterPro" id="IPR049142">
    <property type="entry name" value="MS_channel_1st"/>
</dbReference>
<feature type="domain" description="Mechanosensitive ion channel transmembrane helices 2/3" evidence="13">
    <location>
        <begin position="904"/>
        <end position="945"/>
    </location>
</feature>
<dbReference type="InterPro" id="IPR006685">
    <property type="entry name" value="MscS_channel_2nd"/>
</dbReference>
<dbReference type="InterPro" id="IPR024393">
    <property type="entry name" value="MscS_porin"/>
</dbReference>
<dbReference type="SUPFAM" id="SSF82689">
    <property type="entry name" value="Mechanosensitive channel protein MscS (YggB), C-terminal domain"/>
    <property type="match status" value="1"/>
</dbReference>
<protein>
    <submittedName>
        <fullName evidence="14">Miniconductance mechanosensitive channel MscM</fullName>
    </submittedName>
</protein>
<dbReference type="Pfam" id="PF00924">
    <property type="entry name" value="MS_channel_2nd"/>
    <property type="match status" value="1"/>
</dbReference>
<feature type="domain" description="Mechanosensitive ion channel MscS" evidence="9">
    <location>
        <begin position="947"/>
        <end position="1012"/>
    </location>
</feature>
<dbReference type="NCBIfam" id="NF008180">
    <property type="entry name" value="PRK10929.1"/>
    <property type="match status" value="1"/>
</dbReference>
<comment type="subcellular location">
    <subcellularLocation>
        <location evidence="1">Cell membrane</location>
        <topology evidence="1">Multi-pass membrane protein</topology>
    </subcellularLocation>
</comment>
<dbReference type="SUPFAM" id="SSF82861">
    <property type="entry name" value="Mechanosensitive channel protein MscS (YggB), transmembrane region"/>
    <property type="match status" value="1"/>
</dbReference>
<evidence type="ECO:0000313" key="15">
    <source>
        <dbReference type="Proteomes" id="UP001589758"/>
    </source>
</evidence>
<dbReference type="Pfam" id="PF12794">
    <property type="entry name" value="MscS_TM"/>
    <property type="match status" value="1"/>
</dbReference>
<evidence type="ECO:0000259" key="12">
    <source>
        <dbReference type="Pfam" id="PF21082"/>
    </source>
</evidence>
<evidence type="ECO:0000259" key="11">
    <source>
        <dbReference type="Pfam" id="PF12795"/>
    </source>
</evidence>
<dbReference type="InterPro" id="IPR011066">
    <property type="entry name" value="MscS_channel_C_sf"/>
</dbReference>
<dbReference type="Gene3D" id="1.10.287.1260">
    <property type="match status" value="1"/>
</dbReference>
<dbReference type="RefSeq" id="WP_385877485.1">
    <property type="nucleotide sequence ID" value="NZ_JBHLXE010000100.1"/>
</dbReference>
<feature type="transmembrane region" description="Helical" evidence="8">
    <location>
        <begin position="898"/>
        <end position="919"/>
    </location>
</feature>
<evidence type="ECO:0000256" key="2">
    <source>
        <dbReference type="ARBA" id="ARBA00008017"/>
    </source>
</evidence>
<keyword evidence="15" id="KW-1185">Reference proteome</keyword>
<feature type="transmembrane region" description="Helical" evidence="8">
    <location>
        <begin position="808"/>
        <end position="827"/>
    </location>
</feature>
<keyword evidence="4 8" id="KW-0812">Transmembrane</keyword>
<feature type="coiled-coil region" evidence="7">
    <location>
        <begin position="137"/>
        <end position="168"/>
    </location>
</feature>
<evidence type="ECO:0000256" key="7">
    <source>
        <dbReference type="SAM" id="Coils"/>
    </source>
</evidence>